<evidence type="ECO:0000313" key="5">
    <source>
        <dbReference type="Proteomes" id="UP000799440"/>
    </source>
</evidence>
<keyword evidence="3" id="KW-0732">Signal</keyword>
<feature type="transmembrane region" description="Helical" evidence="2">
    <location>
        <begin position="309"/>
        <end position="336"/>
    </location>
</feature>
<dbReference type="AlphaFoldDB" id="A0A6A6UUL8"/>
<feature type="signal peptide" evidence="3">
    <location>
        <begin position="1"/>
        <end position="20"/>
    </location>
</feature>
<dbReference type="EMBL" id="MU006617">
    <property type="protein sequence ID" value="KAF2742002.1"/>
    <property type="molecule type" value="Genomic_DNA"/>
</dbReference>
<evidence type="ECO:0000256" key="3">
    <source>
        <dbReference type="SAM" id="SignalP"/>
    </source>
</evidence>
<accession>A0A6A6UUL8</accession>
<gene>
    <name evidence="4" type="ORF">M011DRAFT_482058</name>
</gene>
<sequence>MRVLHHLVTPLLSCVALCQARAELSLHDCEGKLPLAGCLRPLKTPVALGPTSYLAVVPCLDCAVAGHYTSSGEGKEPGKLLYNVTLSHDQSSVLLNGETIYPVHWESYEQPPHIVVSEVAEDFHHVDVVKAVECGQHACGHCAECIEKALATIVLDYDYGIKEIEHEPGSTMYQYALTFDAIGGSDGIQGRPLLAYSHPQQPMLRIALEATFKQQRATSDMQAASTLFDPLPEEQEPSYKLRMLHVELAPRTHKFISPPSRNAWVKLKYYLGYDPEAIPGHIIFRQLEWNHYGKTGTLRSQIKRVLETWPWEAVGLTVAGVAASLLLLYGAFRLLLFILEQRRLAQWSGMEGVWRRMREEGDEEDRLLSHSSTEDLGDNRPPPYTDDVPVREPLTSKPLPEKPLPPLPLLDEA</sequence>
<reference evidence="4" key="1">
    <citation type="journal article" date="2020" name="Stud. Mycol.">
        <title>101 Dothideomycetes genomes: a test case for predicting lifestyles and emergence of pathogens.</title>
        <authorList>
            <person name="Haridas S."/>
            <person name="Albert R."/>
            <person name="Binder M."/>
            <person name="Bloem J."/>
            <person name="Labutti K."/>
            <person name="Salamov A."/>
            <person name="Andreopoulos B."/>
            <person name="Baker S."/>
            <person name="Barry K."/>
            <person name="Bills G."/>
            <person name="Bluhm B."/>
            <person name="Cannon C."/>
            <person name="Castanera R."/>
            <person name="Culley D."/>
            <person name="Daum C."/>
            <person name="Ezra D."/>
            <person name="Gonzalez J."/>
            <person name="Henrissat B."/>
            <person name="Kuo A."/>
            <person name="Liang C."/>
            <person name="Lipzen A."/>
            <person name="Lutzoni F."/>
            <person name="Magnuson J."/>
            <person name="Mondo S."/>
            <person name="Nolan M."/>
            <person name="Ohm R."/>
            <person name="Pangilinan J."/>
            <person name="Park H.-J."/>
            <person name="Ramirez L."/>
            <person name="Alfaro M."/>
            <person name="Sun H."/>
            <person name="Tritt A."/>
            <person name="Yoshinaga Y."/>
            <person name="Zwiers L.-H."/>
            <person name="Turgeon B."/>
            <person name="Goodwin S."/>
            <person name="Spatafora J."/>
            <person name="Crous P."/>
            <person name="Grigoriev I."/>
        </authorList>
    </citation>
    <scope>NUCLEOTIDE SEQUENCE</scope>
    <source>
        <strain evidence="4">CBS 119925</strain>
    </source>
</reference>
<protein>
    <submittedName>
        <fullName evidence="4">Uncharacterized protein</fullName>
    </submittedName>
</protein>
<keyword evidence="2" id="KW-1133">Transmembrane helix</keyword>
<organism evidence="4 5">
    <name type="scientific">Sporormia fimetaria CBS 119925</name>
    <dbReference type="NCBI Taxonomy" id="1340428"/>
    <lineage>
        <taxon>Eukaryota</taxon>
        <taxon>Fungi</taxon>
        <taxon>Dikarya</taxon>
        <taxon>Ascomycota</taxon>
        <taxon>Pezizomycotina</taxon>
        <taxon>Dothideomycetes</taxon>
        <taxon>Pleosporomycetidae</taxon>
        <taxon>Pleosporales</taxon>
        <taxon>Sporormiaceae</taxon>
        <taxon>Sporormia</taxon>
    </lineage>
</organism>
<evidence type="ECO:0000256" key="2">
    <source>
        <dbReference type="SAM" id="Phobius"/>
    </source>
</evidence>
<evidence type="ECO:0000256" key="1">
    <source>
        <dbReference type="SAM" id="MobiDB-lite"/>
    </source>
</evidence>
<name>A0A6A6UUL8_9PLEO</name>
<dbReference type="OrthoDB" id="3917128at2759"/>
<evidence type="ECO:0000313" key="4">
    <source>
        <dbReference type="EMBL" id="KAF2742002.1"/>
    </source>
</evidence>
<keyword evidence="5" id="KW-1185">Reference proteome</keyword>
<keyword evidence="2" id="KW-0812">Transmembrane</keyword>
<proteinExistence type="predicted"/>
<keyword evidence="2" id="KW-0472">Membrane</keyword>
<feature type="compositionally biased region" description="Pro residues" evidence="1">
    <location>
        <begin position="401"/>
        <end position="413"/>
    </location>
</feature>
<feature type="region of interest" description="Disordered" evidence="1">
    <location>
        <begin position="364"/>
        <end position="413"/>
    </location>
</feature>
<dbReference type="Proteomes" id="UP000799440">
    <property type="component" value="Unassembled WGS sequence"/>
</dbReference>
<feature type="chain" id="PRO_5025553148" evidence="3">
    <location>
        <begin position="21"/>
        <end position="413"/>
    </location>
</feature>